<evidence type="ECO:0000313" key="3">
    <source>
        <dbReference type="Proteomes" id="UP000002872"/>
    </source>
</evidence>
<dbReference type="AlphaFoldDB" id="I3EGY6"/>
<sequence>MRERYNMNNNQNILRNTIKRNITTVILLIMYTYTVYGWTTLLNIERVQKMKIKNNLIIHPHGGLAPMRGKILRNSEYMRNYRTYNHGMWIDWSMKKCSESEYKYSIHPKSSKPYDKVDEDIKKNEYLKELTRQMINMFPSKNEYFSINSNNPNSFTRFLMEYKEKLDDLYVLASLFLMAEGVNIPIEIIEDSKNTAHKILIIKKNESQIKAVSSGVYVHLSMIKKRRLRGERDKKLVYQKKTESVINFFKRLISTDASRLDVPEEFSMPSTYEEFLTGGFLNSPRFLIQSYIFEYIDSVEMYANFITAVYNLINEQLPNGHNADVYTENEKKAVEVFNNLFIDEELCEKEKYMQYIEDLNSIDKLWGEQEWGYPFINDINGAASSRNIGAPVYNRIKDKFISGSEGNYNSYIECALLGIFMCAAFNAETCTYDISHLPMPSKELKEFFTKYSSPHIPVTQVVIKDWCRVVADLPCQYVEYDLKNNNKIQPGLLNILHVIRAIAGEDERLEWAIQVLSRGIHRICKSNANKKKTVENP</sequence>
<dbReference type="VEuPathDB" id="MicrosporidiaDB:NEQG_01173"/>
<dbReference type="Proteomes" id="UP000002872">
    <property type="component" value="Unassembled WGS sequence"/>
</dbReference>
<accession>I3EGY6</accession>
<keyword evidence="1" id="KW-0472">Membrane</keyword>
<gene>
    <name evidence="2" type="ORF">NEQG_01173</name>
</gene>
<name>I3EGY6_NEMP3</name>
<evidence type="ECO:0000256" key="1">
    <source>
        <dbReference type="SAM" id="Phobius"/>
    </source>
</evidence>
<feature type="non-terminal residue" evidence="2">
    <location>
        <position position="537"/>
    </location>
</feature>
<dbReference type="InParanoid" id="I3EGY6"/>
<keyword evidence="3" id="KW-1185">Reference proteome</keyword>
<dbReference type="EMBL" id="GL870878">
    <property type="protein sequence ID" value="EIJ88483.1"/>
    <property type="molecule type" value="Genomic_DNA"/>
</dbReference>
<dbReference type="OrthoDB" id="10424516at2759"/>
<feature type="transmembrane region" description="Helical" evidence="1">
    <location>
        <begin position="21"/>
        <end position="39"/>
    </location>
</feature>
<proteinExistence type="predicted"/>
<evidence type="ECO:0000313" key="2">
    <source>
        <dbReference type="EMBL" id="EIJ88483.1"/>
    </source>
</evidence>
<dbReference type="HOGENOM" id="CLU_009683_3_0_1"/>
<protein>
    <submittedName>
        <fullName evidence="2">Uncharacterized protein</fullName>
    </submittedName>
</protein>
<organism evidence="2 3">
    <name type="scientific">Nematocida parisii (strain ERTm3)</name>
    <name type="common">Nematode killer fungus</name>
    <dbReference type="NCBI Taxonomy" id="935791"/>
    <lineage>
        <taxon>Eukaryota</taxon>
        <taxon>Fungi</taxon>
        <taxon>Fungi incertae sedis</taxon>
        <taxon>Microsporidia</taxon>
        <taxon>Nematocida</taxon>
    </lineage>
</organism>
<keyword evidence="1" id="KW-0812">Transmembrane</keyword>
<keyword evidence="1" id="KW-1133">Transmembrane helix</keyword>
<reference evidence="2" key="1">
    <citation type="submission" date="2011-01" db="EMBL/GenBank/DDBJ databases">
        <title>The Genome Sequence of Nematocida parisii strain ERTm3.</title>
        <authorList>
            <consortium name="The Broad Institute Genome Sequencing Platform"/>
            <consortium name="The Broad Institute Genome Sequencing Center for Infectious Disease"/>
            <person name="Cuomo C."/>
            <person name="Troemel E."/>
            <person name="Young S.K."/>
            <person name="Zeng Q."/>
            <person name="Gargeya S."/>
            <person name="Fitzgerald M."/>
            <person name="Haas B."/>
            <person name="Abouelleil A."/>
            <person name="Alvarado L."/>
            <person name="Arachchi H.M."/>
            <person name="Berlin A."/>
            <person name="Chapman S.B."/>
            <person name="Gearin G."/>
            <person name="Goldberg J."/>
            <person name="Griggs A."/>
            <person name="Gujja S."/>
            <person name="Hansen M."/>
            <person name="Heiman D."/>
            <person name="Howarth C."/>
            <person name="Larimer J."/>
            <person name="Lui A."/>
            <person name="MacDonald P.J.P."/>
            <person name="McCowen C."/>
            <person name="Montmayeur A."/>
            <person name="Murphy C."/>
            <person name="Neiman D."/>
            <person name="Pearson M."/>
            <person name="Priest M."/>
            <person name="Roberts A."/>
            <person name="Saif S."/>
            <person name="Shea T."/>
            <person name="Sisk P."/>
            <person name="Stolte C."/>
            <person name="Sykes S."/>
            <person name="Wortman J."/>
            <person name="Nusbaum C."/>
            <person name="Birren B."/>
        </authorList>
    </citation>
    <scope>NUCLEOTIDE SEQUENCE</scope>
    <source>
        <strain evidence="2">ERTm3</strain>
    </source>
</reference>